<sequence>MHRYEHQLFLVSGTRTVGSEQTLSGKAWRRGSGSGVEAGCFAAVLVGKDSTVRYRRTDL</sequence>
<name>A0A6J4QLW5_9ACTN</name>
<protein>
    <submittedName>
        <fullName evidence="1">Uncharacterized protein</fullName>
    </submittedName>
</protein>
<dbReference type="AlphaFoldDB" id="A0A6J4QLW5"/>
<dbReference type="EMBL" id="CADCVG010000018">
    <property type="protein sequence ID" value="CAA9445805.1"/>
    <property type="molecule type" value="Genomic_DNA"/>
</dbReference>
<proteinExistence type="predicted"/>
<reference evidence="1" key="1">
    <citation type="submission" date="2020-02" db="EMBL/GenBank/DDBJ databases">
        <authorList>
            <person name="Meier V. D."/>
        </authorList>
    </citation>
    <scope>NUCLEOTIDE SEQUENCE</scope>
    <source>
        <strain evidence="1">AVDCRST_MAG14</strain>
    </source>
</reference>
<organism evidence="1">
    <name type="scientific">uncultured Rubrobacteraceae bacterium</name>
    <dbReference type="NCBI Taxonomy" id="349277"/>
    <lineage>
        <taxon>Bacteria</taxon>
        <taxon>Bacillati</taxon>
        <taxon>Actinomycetota</taxon>
        <taxon>Rubrobacteria</taxon>
        <taxon>Rubrobacterales</taxon>
        <taxon>Rubrobacteraceae</taxon>
        <taxon>environmental samples</taxon>
    </lineage>
</organism>
<accession>A0A6J4QLW5</accession>
<evidence type="ECO:0000313" key="1">
    <source>
        <dbReference type="EMBL" id="CAA9445805.1"/>
    </source>
</evidence>
<gene>
    <name evidence="1" type="ORF">AVDCRST_MAG14-401</name>
</gene>